<protein>
    <submittedName>
        <fullName evidence="2">YD repeat-containing protein</fullName>
    </submittedName>
</protein>
<evidence type="ECO:0000313" key="2">
    <source>
        <dbReference type="EMBL" id="REG92915.1"/>
    </source>
</evidence>
<evidence type="ECO:0000313" key="3">
    <source>
        <dbReference type="Proteomes" id="UP000257136"/>
    </source>
</evidence>
<proteinExistence type="predicted"/>
<name>A0A3E0E409_9FLAO</name>
<organism evidence="2 3">
    <name type="scientific">Flavobacterium aquicola</name>
    <dbReference type="NCBI Taxonomy" id="1682742"/>
    <lineage>
        <taxon>Bacteria</taxon>
        <taxon>Pseudomonadati</taxon>
        <taxon>Bacteroidota</taxon>
        <taxon>Flavobacteriia</taxon>
        <taxon>Flavobacteriales</taxon>
        <taxon>Flavobacteriaceae</taxon>
        <taxon>Flavobacterium</taxon>
    </lineage>
</organism>
<dbReference type="Pfam" id="PF05593">
    <property type="entry name" value="RHS_repeat"/>
    <property type="match status" value="1"/>
</dbReference>
<evidence type="ECO:0000256" key="1">
    <source>
        <dbReference type="SAM" id="MobiDB-lite"/>
    </source>
</evidence>
<reference evidence="2 3" key="1">
    <citation type="submission" date="2018-08" db="EMBL/GenBank/DDBJ databases">
        <title>Genomic Encyclopedia of Archaeal and Bacterial Type Strains, Phase II (KMG-II): from individual species to whole genera.</title>
        <authorList>
            <person name="Goeker M."/>
        </authorList>
    </citation>
    <scope>NUCLEOTIDE SEQUENCE [LARGE SCALE GENOMIC DNA]</scope>
    <source>
        <strain evidence="2 3">DSM 100880</strain>
    </source>
</reference>
<comment type="caution">
    <text evidence="2">The sequence shown here is derived from an EMBL/GenBank/DDBJ whole genome shotgun (WGS) entry which is preliminary data.</text>
</comment>
<dbReference type="InterPro" id="IPR031325">
    <property type="entry name" value="RHS_repeat"/>
</dbReference>
<keyword evidence="3" id="KW-1185">Reference proteome</keyword>
<feature type="region of interest" description="Disordered" evidence="1">
    <location>
        <begin position="1"/>
        <end position="21"/>
    </location>
</feature>
<dbReference type="AlphaFoldDB" id="A0A3E0E409"/>
<gene>
    <name evidence="2" type="ORF">C8P67_11410</name>
</gene>
<dbReference type="EMBL" id="QUNI01000014">
    <property type="protein sequence ID" value="REG92915.1"/>
    <property type="molecule type" value="Genomic_DNA"/>
</dbReference>
<dbReference type="Proteomes" id="UP000257136">
    <property type="component" value="Unassembled WGS sequence"/>
</dbReference>
<sequence length="231" mass="26084">MVFSSCSKDETSEIQPETQPEAHQNLLLKITDSDGLTSTYSYDSNNRLDNYKRNGNDFNPDLNQNLVYNADGTLQKLVQADNGAIVTEFFYDANKKIIKKIGRSGFDTFKYSYSGNVITEDYRSATTDVGWRQTYTYDENGNIIELKSYNDATDANPEGTFSAVINYTYDDKKNAASSFPQGFLFPSSANNIKTAQYNGGGIGSSQYEYNLDGYPTKRTDSFTRVYEYKRL</sequence>
<dbReference type="Gene3D" id="2.180.10.10">
    <property type="entry name" value="RHS repeat-associated core"/>
    <property type="match status" value="1"/>
</dbReference>
<accession>A0A3E0E409</accession>